<proteinExistence type="predicted"/>
<accession>A0A8J3G508</accession>
<keyword evidence="3" id="KW-1185">Reference proteome</keyword>
<evidence type="ECO:0000313" key="2">
    <source>
        <dbReference type="EMBL" id="GHB32274.1"/>
    </source>
</evidence>
<dbReference type="EMBL" id="BMYF01000005">
    <property type="protein sequence ID" value="GHB32274.1"/>
    <property type="molecule type" value="Genomic_DNA"/>
</dbReference>
<feature type="transmembrane region" description="Helical" evidence="1">
    <location>
        <begin position="64"/>
        <end position="85"/>
    </location>
</feature>
<keyword evidence="1" id="KW-0472">Membrane</keyword>
<dbReference type="Proteomes" id="UP000642809">
    <property type="component" value="Unassembled WGS sequence"/>
</dbReference>
<keyword evidence="1" id="KW-1133">Transmembrane helix</keyword>
<feature type="transmembrane region" description="Helical" evidence="1">
    <location>
        <begin position="121"/>
        <end position="141"/>
    </location>
</feature>
<organism evidence="2 3">
    <name type="scientific">Mongoliitalea lutea</name>
    <dbReference type="NCBI Taxonomy" id="849756"/>
    <lineage>
        <taxon>Bacteria</taxon>
        <taxon>Pseudomonadati</taxon>
        <taxon>Bacteroidota</taxon>
        <taxon>Cytophagia</taxon>
        <taxon>Cytophagales</taxon>
        <taxon>Cyclobacteriaceae</taxon>
        <taxon>Mongoliitalea</taxon>
    </lineage>
</organism>
<dbReference type="RefSeq" id="WP_189579527.1">
    <property type="nucleotide sequence ID" value="NZ_BMYF01000005.1"/>
</dbReference>
<feature type="transmembrane region" description="Helical" evidence="1">
    <location>
        <begin position="147"/>
        <end position="167"/>
    </location>
</feature>
<name>A0A8J3G508_9BACT</name>
<sequence>MNNNELNRLWLGKTSNPPTIDEIRVRLHQMKKKKQVERFVLGGIVILTIAAIITIWIFFQPTLISTKVGIIVTLAGMIFYPLAYYRVIPNLNEFNEDSTSSVFLEALLKLKGREKFLQTKVLGAYFIMLSTGLFLYLFEYISKMDTILAWLFCLLTIAWLMFNWFYLRPIVVKKNTAKLNETIEKVKAIQQQIELFR</sequence>
<evidence type="ECO:0000313" key="3">
    <source>
        <dbReference type="Proteomes" id="UP000642809"/>
    </source>
</evidence>
<dbReference type="AlphaFoldDB" id="A0A8J3G508"/>
<keyword evidence="1" id="KW-0812">Transmembrane</keyword>
<evidence type="ECO:0000256" key="1">
    <source>
        <dbReference type="SAM" id="Phobius"/>
    </source>
</evidence>
<protein>
    <submittedName>
        <fullName evidence="2">Uncharacterized protein</fullName>
    </submittedName>
</protein>
<reference evidence="2" key="1">
    <citation type="journal article" date="2014" name="Int. J. Syst. Evol. Microbiol.">
        <title>Complete genome sequence of Corynebacterium casei LMG S-19264T (=DSM 44701T), isolated from a smear-ripened cheese.</title>
        <authorList>
            <consortium name="US DOE Joint Genome Institute (JGI-PGF)"/>
            <person name="Walter F."/>
            <person name="Albersmeier A."/>
            <person name="Kalinowski J."/>
            <person name="Ruckert C."/>
        </authorList>
    </citation>
    <scope>NUCLEOTIDE SEQUENCE</scope>
    <source>
        <strain evidence="2">KCTC 23224</strain>
    </source>
</reference>
<feature type="transmembrane region" description="Helical" evidence="1">
    <location>
        <begin position="39"/>
        <end position="58"/>
    </location>
</feature>
<reference evidence="2" key="2">
    <citation type="submission" date="2020-09" db="EMBL/GenBank/DDBJ databases">
        <authorList>
            <person name="Sun Q."/>
            <person name="Kim S."/>
        </authorList>
    </citation>
    <scope>NUCLEOTIDE SEQUENCE</scope>
    <source>
        <strain evidence="2">KCTC 23224</strain>
    </source>
</reference>
<comment type="caution">
    <text evidence="2">The sequence shown here is derived from an EMBL/GenBank/DDBJ whole genome shotgun (WGS) entry which is preliminary data.</text>
</comment>
<gene>
    <name evidence="2" type="ORF">GCM10008106_11570</name>
</gene>